<keyword evidence="5" id="KW-1185">Reference proteome</keyword>
<dbReference type="InterPro" id="IPR050300">
    <property type="entry name" value="GDXG_lipolytic_enzyme"/>
</dbReference>
<reference evidence="4 5" key="1">
    <citation type="journal article" date="2016" name="Nat. Commun.">
        <title>Extremotolerant tardigrade genome and improved radiotolerance of human cultured cells by tardigrade-unique protein.</title>
        <authorList>
            <person name="Hashimoto T."/>
            <person name="Horikawa D.D."/>
            <person name="Saito Y."/>
            <person name="Kuwahara H."/>
            <person name="Kozuka-Hata H."/>
            <person name="Shin-I T."/>
            <person name="Minakuchi Y."/>
            <person name="Ohishi K."/>
            <person name="Motoyama A."/>
            <person name="Aizu T."/>
            <person name="Enomoto A."/>
            <person name="Kondo K."/>
            <person name="Tanaka S."/>
            <person name="Hara Y."/>
            <person name="Koshikawa S."/>
            <person name="Sagara H."/>
            <person name="Miura T."/>
            <person name="Yokobori S."/>
            <person name="Miyagawa K."/>
            <person name="Suzuki Y."/>
            <person name="Kubo T."/>
            <person name="Oyama M."/>
            <person name="Kohara Y."/>
            <person name="Fujiyama A."/>
            <person name="Arakawa K."/>
            <person name="Katayama T."/>
            <person name="Toyoda A."/>
            <person name="Kunieda T."/>
        </authorList>
    </citation>
    <scope>NUCLEOTIDE SEQUENCE [LARGE SCALE GENOMIC DNA]</scope>
    <source>
        <strain evidence="4 5">YOKOZUNA-1</strain>
    </source>
</reference>
<comment type="caution">
    <text evidence="4">The sequence shown here is derived from an EMBL/GenBank/DDBJ whole genome shotgun (WGS) entry which is preliminary data.</text>
</comment>
<keyword evidence="2" id="KW-0812">Transmembrane</keyword>
<dbReference type="PANTHER" id="PTHR48081:SF8">
    <property type="entry name" value="ALPHA_BETA HYDROLASE FOLD-3 DOMAIN-CONTAINING PROTEIN-RELATED"/>
    <property type="match status" value="1"/>
</dbReference>
<proteinExistence type="predicted"/>
<keyword evidence="2" id="KW-1133">Transmembrane helix</keyword>
<name>A0A1D1UR38_RAMVA</name>
<dbReference type="Pfam" id="PF07859">
    <property type="entry name" value="Abhydrolase_3"/>
    <property type="match status" value="2"/>
</dbReference>
<keyword evidence="2" id="KW-0472">Membrane</keyword>
<feature type="domain" description="Alpha/beta hydrolase fold-3" evidence="3">
    <location>
        <begin position="164"/>
        <end position="305"/>
    </location>
</feature>
<evidence type="ECO:0000259" key="3">
    <source>
        <dbReference type="Pfam" id="PF07859"/>
    </source>
</evidence>
<accession>A0A1D1UR38</accession>
<sequence>MAQSTDTSDFSPWEYWKHLFGGSSFASTDTWTSLQTFVKSDQFLKALATGTGVALLGGAIVVGWYLYTPLPPGLYPEDRWPLRRIHARNQFKSFLVKWGVRLGFGKPMALHRRFRDTPVTWLKPNLNIYAEHLGFDGVPVVLYRNDLWSSVRNSDGTRELRPAVVHVYGGGWAFCTSKTYAPHHTYLVQQLDCAVLTIDYRKAPENPFPAGHDDCYNAIRYFYENAELYGVDPTRISVLGDSAGANLAAGVTLRLRDSAMSMALKNQVLISPSTQFVNFNTDSFNGAYPFLKKEAMIMFGLFFTGDSQKLASGLAQNFHVSEEILDTEAWKILKPFTSQLEHQPVVYYSLESEYAGFQRKIMNPYLCPLMAESMHDLPQAFVVACEFDVLRADTLAYGERLKADGVTVKVETFPGVHGTFRYFEELRVGKELMAHVIDFLRKNI</sequence>
<dbReference type="InterPro" id="IPR013094">
    <property type="entry name" value="AB_hydrolase_3"/>
</dbReference>
<dbReference type="GO" id="GO:0016787">
    <property type="term" value="F:hydrolase activity"/>
    <property type="evidence" value="ECO:0007669"/>
    <property type="project" value="UniProtKB-KW"/>
</dbReference>
<dbReference type="Proteomes" id="UP000186922">
    <property type="component" value="Unassembled WGS sequence"/>
</dbReference>
<dbReference type="EMBL" id="BDGG01000001">
    <property type="protein sequence ID" value="GAU89737.1"/>
    <property type="molecule type" value="Genomic_DNA"/>
</dbReference>
<dbReference type="AlphaFoldDB" id="A0A1D1UR38"/>
<dbReference type="Gene3D" id="3.40.50.1820">
    <property type="entry name" value="alpha/beta hydrolase"/>
    <property type="match status" value="1"/>
</dbReference>
<evidence type="ECO:0000313" key="4">
    <source>
        <dbReference type="EMBL" id="GAU89737.1"/>
    </source>
</evidence>
<feature type="domain" description="Alpha/beta hydrolase fold-3" evidence="3">
    <location>
        <begin position="351"/>
        <end position="416"/>
    </location>
</feature>
<gene>
    <name evidence="4" type="primary">RvY_02249-1</name>
    <name evidence="4" type="synonym">RvY_02249.1</name>
    <name evidence="4" type="ORF">RvY_02249</name>
</gene>
<dbReference type="OrthoDB" id="408631at2759"/>
<evidence type="ECO:0000256" key="2">
    <source>
        <dbReference type="SAM" id="Phobius"/>
    </source>
</evidence>
<dbReference type="SUPFAM" id="SSF53474">
    <property type="entry name" value="alpha/beta-Hydrolases"/>
    <property type="match status" value="1"/>
</dbReference>
<organism evidence="4 5">
    <name type="scientific">Ramazzottius varieornatus</name>
    <name type="common">Water bear</name>
    <name type="synonym">Tardigrade</name>
    <dbReference type="NCBI Taxonomy" id="947166"/>
    <lineage>
        <taxon>Eukaryota</taxon>
        <taxon>Metazoa</taxon>
        <taxon>Ecdysozoa</taxon>
        <taxon>Tardigrada</taxon>
        <taxon>Eutardigrada</taxon>
        <taxon>Parachela</taxon>
        <taxon>Hypsibioidea</taxon>
        <taxon>Ramazzottiidae</taxon>
        <taxon>Ramazzottius</taxon>
    </lineage>
</organism>
<dbReference type="InterPro" id="IPR029058">
    <property type="entry name" value="AB_hydrolase_fold"/>
</dbReference>
<evidence type="ECO:0000256" key="1">
    <source>
        <dbReference type="ARBA" id="ARBA00022801"/>
    </source>
</evidence>
<dbReference type="STRING" id="947166.A0A1D1UR38"/>
<evidence type="ECO:0000313" key="5">
    <source>
        <dbReference type="Proteomes" id="UP000186922"/>
    </source>
</evidence>
<feature type="transmembrane region" description="Helical" evidence="2">
    <location>
        <begin position="43"/>
        <end position="67"/>
    </location>
</feature>
<keyword evidence="1" id="KW-0378">Hydrolase</keyword>
<protein>
    <recommendedName>
        <fullName evidence="3">Alpha/beta hydrolase fold-3 domain-containing protein</fullName>
    </recommendedName>
</protein>
<dbReference type="PANTHER" id="PTHR48081">
    <property type="entry name" value="AB HYDROLASE SUPERFAMILY PROTEIN C4A8.06C"/>
    <property type="match status" value="1"/>
</dbReference>